<accession>A0A8H9HSG6</accession>
<dbReference type="Pfam" id="PF13399">
    <property type="entry name" value="LytR_C"/>
    <property type="match status" value="1"/>
</dbReference>
<feature type="region of interest" description="Disordered" evidence="1">
    <location>
        <begin position="74"/>
        <end position="97"/>
    </location>
</feature>
<dbReference type="Proteomes" id="UP000480804">
    <property type="component" value="Unassembled WGS sequence"/>
</dbReference>
<evidence type="ECO:0000313" key="7">
    <source>
        <dbReference type="Proteomes" id="UP000660975"/>
    </source>
</evidence>
<evidence type="ECO:0000256" key="1">
    <source>
        <dbReference type="SAM" id="MobiDB-lite"/>
    </source>
</evidence>
<keyword evidence="6" id="KW-1185">Reference proteome</keyword>
<reference evidence="5" key="3">
    <citation type="submission" date="2020-09" db="EMBL/GenBank/DDBJ databases">
        <authorList>
            <person name="Sun Q."/>
            <person name="Ohkuma M."/>
        </authorList>
    </citation>
    <scope>NUCLEOTIDE SEQUENCE</scope>
    <source>
        <strain evidence="5">JCM 4136</strain>
    </source>
</reference>
<dbReference type="InterPro" id="IPR027381">
    <property type="entry name" value="LytR/CpsA/Psr_C"/>
</dbReference>
<organism evidence="5 7">
    <name type="scientific">Streptomyces gougerotii</name>
    <dbReference type="NCBI Taxonomy" id="53448"/>
    <lineage>
        <taxon>Bacteria</taxon>
        <taxon>Bacillati</taxon>
        <taxon>Actinomycetota</taxon>
        <taxon>Actinomycetes</taxon>
        <taxon>Kitasatosporales</taxon>
        <taxon>Streptomycetaceae</taxon>
        <taxon>Streptomyces</taxon>
        <taxon>Streptomyces diastaticus group</taxon>
    </lineage>
</organism>
<evidence type="ECO:0000313" key="6">
    <source>
        <dbReference type="Proteomes" id="UP000480804"/>
    </source>
</evidence>
<dbReference type="EMBL" id="BLLO01000017">
    <property type="protein sequence ID" value="GFH77860.1"/>
    <property type="molecule type" value="Genomic_DNA"/>
</dbReference>
<dbReference type="AlphaFoldDB" id="A0A8H9HSG6"/>
<reference evidence="4 6" key="2">
    <citation type="submission" date="2020-02" db="EMBL/GenBank/DDBJ databases">
        <title>Whole genome shotgun sequence of Streptomyces gougerotii NBRC 13043.</title>
        <authorList>
            <person name="Ichikawa N."/>
            <person name="Komaki H."/>
            <person name="Tamura T."/>
        </authorList>
    </citation>
    <scope>NUCLEOTIDE SEQUENCE [LARGE SCALE GENOMIC DNA]</scope>
    <source>
        <strain evidence="4 6">NBRC 13043</strain>
    </source>
</reference>
<keyword evidence="2" id="KW-1133">Transmembrane helix</keyword>
<evidence type="ECO:0000313" key="5">
    <source>
        <dbReference type="EMBL" id="GGU81781.1"/>
    </source>
</evidence>
<dbReference type="EMBL" id="BMSC01000013">
    <property type="protein sequence ID" value="GGU81781.1"/>
    <property type="molecule type" value="Genomic_DNA"/>
</dbReference>
<evidence type="ECO:0000313" key="4">
    <source>
        <dbReference type="EMBL" id="GFH77860.1"/>
    </source>
</evidence>
<dbReference type="Gene3D" id="3.30.70.2390">
    <property type="match status" value="1"/>
</dbReference>
<reference evidence="5" key="1">
    <citation type="journal article" date="2014" name="Int. J. Syst. Evol. Microbiol.">
        <title>Complete genome sequence of Corynebacterium casei LMG S-19264T (=DSM 44701T), isolated from a smear-ripened cheese.</title>
        <authorList>
            <consortium name="US DOE Joint Genome Institute (JGI-PGF)"/>
            <person name="Walter F."/>
            <person name="Albersmeier A."/>
            <person name="Kalinowski J."/>
            <person name="Ruckert C."/>
        </authorList>
    </citation>
    <scope>NUCLEOTIDE SEQUENCE</scope>
    <source>
        <strain evidence="5">JCM 4136</strain>
    </source>
</reference>
<feature type="domain" description="LytR/CpsA/Psr regulator C-terminal" evidence="3">
    <location>
        <begin position="102"/>
        <end position="217"/>
    </location>
</feature>
<dbReference type="Proteomes" id="UP000660975">
    <property type="component" value="Unassembled WGS sequence"/>
</dbReference>
<sequence length="248" mass="25027">MPQGRTTLRLMSMLTPPGMGGKYRITGDKYPRMRRTGGRRKLVLAATGGVLALGLVGWGTFQLVDVFSGGGSTATAAGATDCPRPAPSASPATVEPLPAPGEIKVNVLNATERGGLAKKTADALKKRGFAIGEVGNATEEYDKKVKGSALLLGAADALDGAFPVLATQVGGARHKVETPAGSTPAKADAAEADGDQPAGPKGPRKPNEVDLIIGDGFEKLAPEAAATGALKALNAPKPSPSPSPGGRC</sequence>
<keyword evidence="2" id="KW-0472">Membrane</keyword>
<evidence type="ECO:0000256" key="2">
    <source>
        <dbReference type="SAM" id="Phobius"/>
    </source>
</evidence>
<gene>
    <name evidence="5" type="ORF">GCM10010227_40100</name>
    <name evidence="4" type="ORF">Sgou_25300</name>
</gene>
<comment type="caution">
    <text evidence="5">The sequence shown here is derived from an EMBL/GenBank/DDBJ whole genome shotgun (WGS) entry which is preliminary data.</text>
</comment>
<feature type="transmembrane region" description="Helical" evidence="2">
    <location>
        <begin position="42"/>
        <end position="61"/>
    </location>
</feature>
<name>A0A8H9HSG6_9ACTN</name>
<protein>
    <submittedName>
        <fullName evidence="5">Membrane protein</fullName>
    </submittedName>
</protein>
<evidence type="ECO:0000259" key="3">
    <source>
        <dbReference type="Pfam" id="PF13399"/>
    </source>
</evidence>
<keyword evidence="2" id="KW-0812">Transmembrane</keyword>
<proteinExistence type="predicted"/>
<feature type="region of interest" description="Disordered" evidence="1">
    <location>
        <begin position="174"/>
        <end position="210"/>
    </location>
</feature>